<evidence type="ECO:0000256" key="1">
    <source>
        <dbReference type="ARBA" id="ARBA00022801"/>
    </source>
</evidence>
<sequence length="337" mass="38184">MPVDKIKLSGDSRIQYRSASVNGKQYGYLESQPESKQYRATIFLIHGFPDLSMGWRYQIPMLVDMGLRVIAPDCLGYGRTDAPEDPALYSHKQCASDIKELAHQLGSPKIILGGHDWGAMLAYRITQWHPDLVTHLFTVCVPYAAPSTSYIPLETMVKSVTPHFGYQLQFASGDVEKVVKSKDDIKGFLSALYGGRTANGETGFDEKRGVHLDKLGRLRRSKLKSDEELEYYATEFSRNGIHGPLNWYRTRETNHAEEKALLNSRITVPVLFIQALRDPALPPHLGKSMARSIPRLTRRQVDTSHWALWEKPEEVNEIIKNWLEGVVFGEKERSGKL</sequence>
<dbReference type="AlphaFoldDB" id="A0A3A2ZHK0"/>
<dbReference type="OrthoDB" id="408373at2759"/>
<comment type="similarity">
    <text evidence="2">Belongs to the AB hydrolase superfamily. Epoxide hydrolase family.</text>
</comment>
<accession>A0A3A2ZHK0</accession>
<dbReference type="InterPro" id="IPR000639">
    <property type="entry name" value="Epox_hydrolase-like"/>
</dbReference>
<dbReference type="STRING" id="2070753.A0A3A2ZHK0"/>
<keyword evidence="5" id="KW-1185">Reference proteome</keyword>
<evidence type="ECO:0000259" key="3">
    <source>
        <dbReference type="Pfam" id="PF12697"/>
    </source>
</evidence>
<dbReference type="Pfam" id="PF12697">
    <property type="entry name" value="Abhydrolase_6"/>
    <property type="match status" value="1"/>
</dbReference>
<proteinExistence type="inferred from homology"/>
<evidence type="ECO:0000313" key="4">
    <source>
        <dbReference type="EMBL" id="RJE21763.1"/>
    </source>
</evidence>
<evidence type="ECO:0000313" key="5">
    <source>
        <dbReference type="Proteomes" id="UP000266188"/>
    </source>
</evidence>
<gene>
    <name evidence="4" type="ORF">PHISCL_05911</name>
</gene>
<protein>
    <submittedName>
        <fullName evidence="4">Alpha/beta hydrolase fold protein</fullName>
    </submittedName>
</protein>
<keyword evidence="1 4" id="KW-0378">Hydrolase</keyword>
<organism evidence="4 5">
    <name type="scientific">Aspergillus sclerotialis</name>
    <dbReference type="NCBI Taxonomy" id="2070753"/>
    <lineage>
        <taxon>Eukaryota</taxon>
        <taxon>Fungi</taxon>
        <taxon>Dikarya</taxon>
        <taxon>Ascomycota</taxon>
        <taxon>Pezizomycotina</taxon>
        <taxon>Eurotiomycetes</taxon>
        <taxon>Eurotiomycetidae</taxon>
        <taxon>Eurotiales</taxon>
        <taxon>Aspergillaceae</taxon>
        <taxon>Aspergillus</taxon>
        <taxon>Aspergillus subgen. Polypaecilum</taxon>
    </lineage>
</organism>
<dbReference type="GO" id="GO:0016787">
    <property type="term" value="F:hydrolase activity"/>
    <property type="evidence" value="ECO:0007669"/>
    <property type="project" value="UniProtKB-KW"/>
</dbReference>
<dbReference type="PANTHER" id="PTHR43329">
    <property type="entry name" value="EPOXIDE HYDROLASE"/>
    <property type="match status" value="1"/>
</dbReference>
<reference evidence="5" key="1">
    <citation type="submission" date="2017-02" db="EMBL/GenBank/DDBJ databases">
        <authorList>
            <person name="Tafer H."/>
            <person name="Lopandic K."/>
        </authorList>
    </citation>
    <scope>NUCLEOTIDE SEQUENCE [LARGE SCALE GENOMIC DNA]</scope>
    <source>
        <strain evidence="5">CBS 366.77</strain>
    </source>
</reference>
<dbReference type="SUPFAM" id="SSF53474">
    <property type="entry name" value="alpha/beta-Hydrolases"/>
    <property type="match status" value="1"/>
</dbReference>
<comment type="caution">
    <text evidence="4">The sequence shown here is derived from an EMBL/GenBank/DDBJ whole genome shotgun (WGS) entry which is preliminary data.</text>
</comment>
<dbReference type="PRINTS" id="PR00412">
    <property type="entry name" value="EPOXHYDRLASE"/>
</dbReference>
<dbReference type="EMBL" id="MVGC01000207">
    <property type="protein sequence ID" value="RJE21763.1"/>
    <property type="molecule type" value="Genomic_DNA"/>
</dbReference>
<dbReference type="InterPro" id="IPR000073">
    <property type="entry name" value="AB_hydrolase_1"/>
</dbReference>
<name>A0A3A2ZHK0_9EURO</name>
<evidence type="ECO:0000256" key="2">
    <source>
        <dbReference type="ARBA" id="ARBA00038334"/>
    </source>
</evidence>
<dbReference type="Gene3D" id="3.40.50.1820">
    <property type="entry name" value="alpha/beta hydrolase"/>
    <property type="match status" value="1"/>
</dbReference>
<feature type="domain" description="AB hydrolase-1" evidence="3">
    <location>
        <begin position="42"/>
        <end position="317"/>
    </location>
</feature>
<dbReference type="InterPro" id="IPR029058">
    <property type="entry name" value="AB_hydrolase_fold"/>
</dbReference>
<dbReference type="Proteomes" id="UP000266188">
    <property type="component" value="Unassembled WGS sequence"/>
</dbReference>